<dbReference type="InterPro" id="IPR036390">
    <property type="entry name" value="WH_DNA-bd_sf"/>
</dbReference>
<keyword evidence="3" id="KW-0804">Transcription</keyword>
<evidence type="ECO:0000256" key="1">
    <source>
        <dbReference type="ARBA" id="ARBA00023015"/>
    </source>
</evidence>
<protein>
    <recommendedName>
        <fullName evidence="4">HTH gntR-type domain-containing protein</fullName>
    </recommendedName>
</protein>
<dbReference type="PANTHER" id="PTHR38445:SF9">
    <property type="entry name" value="HTH-TYPE TRANSCRIPTIONAL REPRESSOR YTRA"/>
    <property type="match status" value="1"/>
</dbReference>
<dbReference type="Pfam" id="PF00392">
    <property type="entry name" value="GntR"/>
    <property type="match status" value="1"/>
</dbReference>
<keyword evidence="2" id="KW-0238">DNA-binding</keyword>
<sequence>MTSPAIAQFIDAAGRRRRMVIRLDATAGVPLYEQLRAQVSVMVAVGHLEPGCRLPTVRALAATLGMAPGTVAHAYRELERDGSLVGQGRRGTFVADEPPHSEPLRQRRERLAAAADRFAFELRQVGLAADEGHGLLDEAIHRLASEEEATAG</sequence>
<dbReference type="AlphaFoldDB" id="A0A381N9C0"/>
<evidence type="ECO:0000256" key="3">
    <source>
        <dbReference type="ARBA" id="ARBA00023163"/>
    </source>
</evidence>
<dbReference type="CDD" id="cd07377">
    <property type="entry name" value="WHTH_GntR"/>
    <property type="match status" value="1"/>
</dbReference>
<dbReference type="SUPFAM" id="SSF46785">
    <property type="entry name" value="Winged helix' DNA-binding domain"/>
    <property type="match status" value="1"/>
</dbReference>
<dbReference type="GO" id="GO:0003677">
    <property type="term" value="F:DNA binding"/>
    <property type="evidence" value="ECO:0007669"/>
    <property type="project" value="UniProtKB-KW"/>
</dbReference>
<organism evidence="5">
    <name type="scientific">marine metagenome</name>
    <dbReference type="NCBI Taxonomy" id="408172"/>
    <lineage>
        <taxon>unclassified sequences</taxon>
        <taxon>metagenomes</taxon>
        <taxon>ecological metagenomes</taxon>
    </lineage>
</organism>
<name>A0A381N9C0_9ZZZZ</name>
<proteinExistence type="predicted"/>
<evidence type="ECO:0000256" key="2">
    <source>
        <dbReference type="ARBA" id="ARBA00023125"/>
    </source>
</evidence>
<dbReference type="InterPro" id="IPR036388">
    <property type="entry name" value="WH-like_DNA-bd_sf"/>
</dbReference>
<dbReference type="PANTHER" id="PTHR38445">
    <property type="entry name" value="HTH-TYPE TRANSCRIPTIONAL REPRESSOR YTRA"/>
    <property type="match status" value="1"/>
</dbReference>
<reference evidence="5" key="1">
    <citation type="submission" date="2018-05" db="EMBL/GenBank/DDBJ databases">
        <authorList>
            <person name="Lanie J.A."/>
            <person name="Ng W.-L."/>
            <person name="Kazmierczak K.M."/>
            <person name="Andrzejewski T.M."/>
            <person name="Davidsen T.M."/>
            <person name="Wayne K.J."/>
            <person name="Tettelin H."/>
            <person name="Glass J.I."/>
            <person name="Rusch D."/>
            <person name="Podicherti R."/>
            <person name="Tsui H.-C.T."/>
            <person name="Winkler M.E."/>
        </authorList>
    </citation>
    <scope>NUCLEOTIDE SEQUENCE</scope>
</reference>
<dbReference type="SMART" id="SM00345">
    <property type="entry name" value="HTH_GNTR"/>
    <property type="match status" value="1"/>
</dbReference>
<feature type="domain" description="HTH gntR-type" evidence="4">
    <location>
        <begin position="29"/>
        <end position="97"/>
    </location>
</feature>
<dbReference type="InterPro" id="IPR000524">
    <property type="entry name" value="Tscrpt_reg_HTH_GntR"/>
</dbReference>
<evidence type="ECO:0000313" key="5">
    <source>
        <dbReference type="EMBL" id="SUZ51097.1"/>
    </source>
</evidence>
<dbReference type="GO" id="GO:0003700">
    <property type="term" value="F:DNA-binding transcription factor activity"/>
    <property type="evidence" value="ECO:0007669"/>
    <property type="project" value="InterPro"/>
</dbReference>
<keyword evidence="1" id="KW-0805">Transcription regulation</keyword>
<evidence type="ECO:0000259" key="4">
    <source>
        <dbReference type="PROSITE" id="PS50949"/>
    </source>
</evidence>
<dbReference type="Gene3D" id="1.10.10.10">
    <property type="entry name" value="Winged helix-like DNA-binding domain superfamily/Winged helix DNA-binding domain"/>
    <property type="match status" value="1"/>
</dbReference>
<dbReference type="EMBL" id="UINC01000206">
    <property type="protein sequence ID" value="SUZ51097.1"/>
    <property type="molecule type" value="Genomic_DNA"/>
</dbReference>
<accession>A0A381N9C0</accession>
<gene>
    <name evidence="5" type="ORF">METZ01_LOCUS3951</name>
</gene>
<dbReference type="PROSITE" id="PS50949">
    <property type="entry name" value="HTH_GNTR"/>
    <property type="match status" value="1"/>
</dbReference>